<evidence type="ECO:0000259" key="2">
    <source>
        <dbReference type="PROSITE" id="PS51194"/>
    </source>
</evidence>
<dbReference type="InterPro" id="IPR001650">
    <property type="entry name" value="Helicase_C-like"/>
</dbReference>
<evidence type="ECO:0000313" key="4">
    <source>
        <dbReference type="Proteomes" id="UP000032522"/>
    </source>
</evidence>
<dbReference type="InterPro" id="IPR027417">
    <property type="entry name" value="P-loop_NTPase"/>
</dbReference>
<dbReference type="PROSITE" id="PS51194">
    <property type="entry name" value="HELICASE_CTER"/>
    <property type="match status" value="1"/>
</dbReference>
<dbReference type="SUPFAM" id="SSF52540">
    <property type="entry name" value="P-loop containing nucleoside triphosphate hydrolases"/>
    <property type="match status" value="1"/>
</dbReference>
<proteinExistence type="predicted"/>
<comment type="caution">
    <text evidence="3">The sequence shown here is derived from an EMBL/GenBank/DDBJ whole genome shotgun (WGS) entry which is preliminary data.</text>
</comment>
<dbReference type="SMART" id="SM00490">
    <property type="entry name" value="HELICc"/>
    <property type="match status" value="1"/>
</dbReference>
<dbReference type="Gene3D" id="3.40.50.300">
    <property type="entry name" value="P-loop containing nucleotide triphosphate hydrolases"/>
    <property type="match status" value="1"/>
</dbReference>
<dbReference type="CDD" id="cd18793">
    <property type="entry name" value="SF2_C_SNF"/>
    <property type="match status" value="1"/>
</dbReference>
<dbReference type="PATRIC" id="fig|1462.6.peg.2529"/>
<gene>
    <name evidence="3" type="ORF">LG52_2260</name>
</gene>
<sequence>MEERRKQINKFKDECQVTLATNSGGETINLQFCNQMINYDIPWNPNKLEQRMGRIHRIGQRNEVFVFNLVAGNTREGRVLITLMTKMEQMRKDLGHDLVYDFIGDLLEEHAADLPTLMQQAILQREQIDDVNSHFAP</sequence>
<dbReference type="InterPro" id="IPR049730">
    <property type="entry name" value="SNF2/RAD54-like_C"/>
</dbReference>
<dbReference type="AlphaFoldDB" id="A0A0D8BUT9"/>
<evidence type="ECO:0000313" key="3">
    <source>
        <dbReference type="EMBL" id="KJE27973.1"/>
    </source>
</evidence>
<dbReference type="EMBL" id="JYBP01000003">
    <property type="protein sequence ID" value="KJE27973.1"/>
    <property type="molecule type" value="Genomic_DNA"/>
</dbReference>
<dbReference type="PANTHER" id="PTHR10799">
    <property type="entry name" value="SNF2/RAD54 HELICASE FAMILY"/>
    <property type="match status" value="1"/>
</dbReference>
<protein>
    <recommendedName>
        <fullName evidence="2">Helicase C-terminal domain-containing protein</fullName>
    </recommendedName>
</protein>
<accession>A0A0D8BUT9</accession>
<feature type="domain" description="Helicase C-terminal" evidence="2">
    <location>
        <begin position="1"/>
        <end position="107"/>
    </location>
</feature>
<reference evidence="3 4" key="1">
    <citation type="submission" date="2015-01" db="EMBL/GenBank/DDBJ databases">
        <authorList>
            <person name="Filippidou S."/>
            <person name="Jeanneret N."/>
            <person name="Russel-Delif L."/>
            <person name="Junier T."/>
            <person name="Wunderlin T."/>
            <person name="Molina V."/>
            <person name="Johnson S.L."/>
            <person name="Davenport K.W."/>
            <person name="Chain P.S."/>
            <person name="Dorador C."/>
            <person name="Junier P."/>
        </authorList>
    </citation>
    <scope>NUCLEOTIDE SEQUENCE [LARGE SCALE GENOMIC DNA]</scope>
    <source>
        <strain evidence="3 4">Et7/4</strain>
    </source>
</reference>
<evidence type="ECO:0000256" key="1">
    <source>
        <dbReference type="ARBA" id="ARBA00022801"/>
    </source>
</evidence>
<organism evidence="3 4">
    <name type="scientific">Geobacillus kaustophilus</name>
    <dbReference type="NCBI Taxonomy" id="1462"/>
    <lineage>
        <taxon>Bacteria</taxon>
        <taxon>Bacillati</taxon>
        <taxon>Bacillota</taxon>
        <taxon>Bacilli</taxon>
        <taxon>Bacillales</taxon>
        <taxon>Anoxybacillaceae</taxon>
        <taxon>Geobacillus</taxon>
        <taxon>Geobacillus thermoleovorans group</taxon>
    </lineage>
</organism>
<dbReference type="Pfam" id="PF00271">
    <property type="entry name" value="Helicase_C"/>
    <property type="match status" value="1"/>
</dbReference>
<keyword evidence="1" id="KW-0378">Hydrolase</keyword>
<name>A0A0D8BUT9_GEOKU</name>
<dbReference type="Proteomes" id="UP000032522">
    <property type="component" value="Unassembled WGS sequence"/>
</dbReference>
<dbReference type="GO" id="GO:0016787">
    <property type="term" value="F:hydrolase activity"/>
    <property type="evidence" value="ECO:0007669"/>
    <property type="project" value="UniProtKB-KW"/>
</dbReference>